<accession>A0A2Z6AUT4</accession>
<sequence>MNIGCIGPSDSIAIVKDVIDRCCPEITLNTYIRERADDSWEVLDECQRENQGILFSGIAVQEAAKARGTVTLPYEHIPRGAYSLLRVLSDIQRSGLKPSKVSIDVVNDDILVEVVKEFGVEFENIHSMPFALHHCEEDYQQRHEDLYETGQTDAIATGFGYIYKNLKQKGLPVFRLYASTLQIRDAVSLLVDKIHTKSLRSAGIAIQLIKLKSITRSSINQYDDMKNGGIFYLELLEYVRTIQGSLFNFGTEEYVIFATRGIIEGQPHQEHFKRLLAWGRKRNIIFASGIGIGATAFEAEKSARKALDNAMQLPEGGFYIVTGKQLRGPIGETDELEYKTHVVDARLLEMAKETGISPSYLDKIKALMNKTQKDTFDASDLAACLGIGQRSARRVLKKLLDSGHAELNGVETARHVGRPKRVVRILI</sequence>
<dbReference type="RefSeq" id="WP_126375746.1">
    <property type="nucleotide sequence ID" value="NZ_AP017378.1"/>
</dbReference>
<organism evidence="1 2">
    <name type="scientific">Desulfovibrio ferrophilus</name>
    <dbReference type="NCBI Taxonomy" id="241368"/>
    <lineage>
        <taxon>Bacteria</taxon>
        <taxon>Pseudomonadati</taxon>
        <taxon>Thermodesulfobacteriota</taxon>
        <taxon>Desulfovibrionia</taxon>
        <taxon>Desulfovibrionales</taxon>
        <taxon>Desulfovibrionaceae</taxon>
        <taxon>Desulfovibrio</taxon>
    </lineage>
</organism>
<dbReference type="AlphaFoldDB" id="A0A2Z6AUT4"/>
<name>A0A2Z6AUT4_9BACT</name>
<protein>
    <recommendedName>
        <fullName evidence="3">Transcriptional regulator</fullName>
    </recommendedName>
</protein>
<evidence type="ECO:0000313" key="1">
    <source>
        <dbReference type="EMBL" id="BBD06955.1"/>
    </source>
</evidence>
<evidence type="ECO:0000313" key="2">
    <source>
        <dbReference type="Proteomes" id="UP000269883"/>
    </source>
</evidence>
<dbReference type="KEGG" id="dfl:DFE_0229"/>
<reference evidence="1 2" key="1">
    <citation type="journal article" date="2018" name="Sci. Adv.">
        <title>Multi-heme cytochromes provide a pathway for survival in energy-limited environments.</title>
        <authorList>
            <person name="Deng X."/>
            <person name="Dohmae N."/>
            <person name="Nealson K.H."/>
            <person name="Hashimoto K."/>
            <person name="Okamoto A."/>
        </authorList>
    </citation>
    <scope>NUCLEOTIDE SEQUENCE [LARGE SCALE GENOMIC DNA]</scope>
    <source>
        <strain evidence="1 2">IS5</strain>
    </source>
</reference>
<dbReference type="Gene3D" id="3.30.70.270">
    <property type="match status" value="1"/>
</dbReference>
<dbReference type="OrthoDB" id="5441449at2"/>
<evidence type="ECO:0008006" key="3">
    <source>
        <dbReference type="Google" id="ProtNLM"/>
    </source>
</evidence>
<keyword evidence="2" id="KW-1185">Reference proteome</keyword>
<dbReference type="InterPro" id="IPR043128">
    <property type="entry name" value="Rev_trsase/Diguanyl_cyclase"/>
</dbReference>
<dbReference type="Proteomes" id="UP000269883">
    <property type="component" value="Chromosome"/>
</dbReference>
<proteinExistence type="predicted"/>
<dbReference type="EMBL" id="AP017378">
    <property type="protein sequence ID" value="BBD06955.1"/>
    <property type="molecule type" value="Genomic_DNA"/>
</dbReference>
<gene>
    <name evidence="1" type="ORF">DFE_0229</name>
</gene>